<protein>
    <recommendedName>
        <fullName evidence="14">Uromodulin-like 1</fullName>
    </recommendedName>
</protein>
<evidence type="ECO:0000313" key="12">
    <source>
        <dbReference type="EMBL" id="KAK7925416.1"/>
    </source>
</evidence>
<feature type="domain" description="ZP" evidence="10">
    <location>
        <begin position="951"/>
        <end position="1195"/>
    </location>
</feature>
<keyword evidence="7" id="KW-1133">Transmembrane helix</keyword>
<feature type="region of interest" description="Disordered" evidence="6">
    <location>
        <begin position="619"/>
        <end position="749"/>
    </location>
</feature>
<organism evidence="12 13">
    <name type="scientific">Mugilogobius chulae</name>
    <name type="common">yellowstripe goby</name>
    <dbReference type="NCBI Taxonomy" id="88201"/>
    <lineage>
        <taxon>Eukaryota</taxon>
        <taxon>Metazoa</taxon>
        <taxon>Chordata</taxon>
        <taxon>Craniata</taxon>
        <taxon>Vertebrata</taxon>
        <taxon>Euteleostomi</taxon>
        <taxon>Actinopterygii</taxon>
        <taxon>Neopterygii</taxon>
        <taxon>Teleostei</taxon>
        <taxon>Neoteleostei</taxon>
        <taxon>Acanthomorphata</taxon>
        <taxon>Gobiaria</taxon>
        <taxon>Gobiiformes</taxon>
        <taxon>Gobioidei</taxon>
        <taxon>Gobiidae</taxon>
        <taxon>Gobionellinae</taxon>
        <taxon>Mugilogobius</taxon>
    </lineage>
</organism>
<dbReference type="SMART" id="SM00179">
    <property type="entry name" value="EGF_CA"/>
    <property type="match status" value="2"/>
</dbReference>
<dbReference type="InterPro" id="IPR018097">
    <property type="entry name" value="EGF_Ca-bd_CS"/>
</dbReference>
<evidence type="ECO:0008006" key="14">
    <source>
        <dbReference type="Google" id="ProtNLM"/>
    </source>
</evidence>
<reference evidence="13" key="1">
    <citation type="submission" date="2024-04" db="EMBL/GenBank/DDBJ databases">
        <title>Salinicola lusitanus LLJ914,a marine bacterium isolated from the Okinawa Trough.</title>
        <authorList>
            <person name="Li J."/>
        </authorList>
    </citation>
    <scope>NUCLEOTIDE SEQUENCE [LARGE SCALE GENOMIC DNA]</scope>
</reference>
<feature type="domain" description="EGF-like" evidence="9">
    <location>
        <begin position="257"/>
        <end position="296"/>
    </location>
</feature>
<proteinExistence type="predicted"/>
<dbReference type="InterPro" id="IPR055355">
    <property type="entry name" value="ZP-C"/>
</dbReference>
<dbReference type="AlphaFoldDB" id="A0AAW0PF53"/>
<keyword evidence="7" id="KW-0472">Membrane</keyword>
<feature type="transmembrane region" description="Helical" evidence="7">
    <location>
        <begin position="1228"/>
        <end position="1252"/>
    </location>
</feature>
<dbReference type="SUPFAM" id="SSF49265">
    <property type="entry name" value="Fibronectin type III"/>
    <property type="match status" value="1"/>
</dbReference>
<dbReference type="Gene3D" id="2.10.25.10">
    <property type="entry name" value="Laminin"/>
    <property type="match status" value="2"/>
</dbReference>
<sequence length="1278" mass="136307">MNYMFFIWLIWGLSNLCKGQLSEQKDYRLSQFGYHLCTHNETRLVSYTVQYMVPYTVTRQCGGWIPWKTCQVIKYRMTQYTEYKTVTEQVTRCCDGYIQVGHYCAPAIDRSRETTAKPGSCPTAVGLYNCKGCDWDIECPGWQKCCQFCTSPTSSSNSENGGSKFNATVTIKVDYHDLMSRGGGLYNHTRLLYAMVTGVLESNVSIYYLSSHPVHPYRTATSLMIDCKFSTTLNNITSVLYRLIQNIEEVSSVTVEDIDECLQPFLYHCSPNADCVNTIGSYFCTCRPGYTDVDPANTGTNCTAIPTFPPKITHFPLISTASTLLSTIGPQMNVSPSLNYTTEAQTVPYTNGTFQPSTTCSTSSIINLQASNVTATSFCVYWSSQFPGNQSYSVVLSKGSKVIYLNDTSQTMLEMRGLQAGALYDVMITPYACGEKETVHNSPLGQIYQSLSPEMKALVDSGQVRIEITGFSPGSVVVNFTLIFTLSQGNDIISNMSSAVLNSLKNSSKYDVDTNSTQIIDRDECTSKDNDCSPFATCTNTWGSYNCTCLEGFVDGNTERPGRSCQAPPTTTFTPPTTTITALATTSAPKVTTIIAALTTTTATPATIISALTTTTATPTTAAPQTTTATPTTAAPQTTTATPTTAAPQTTTATPTTAAPQTTTATPTTAAPQTTTATPTTAAPQTTTATPTSAAPQTTTATPTTAAPQTTTATPTTAAPQTTTATPTTAAPQTTTATPTTAAPQTTTATSTIIPLQITTISPTTTTTAPTTTITAPATTTISPTTTTNIPIPAAPQTTTIFPTTTTALTTTLASTSTTAAPATTTTAPTTTSAQTTTSTAPTSTSAPTTTTTTTTTARTTTTALTTTSTPPTTTITAPTTTSTAPTTTSTAPTTTSTAQTTTTTAPTTTTTSFKSTTDKSTISSTEDQTAVMTTNNPTASISASGAITVKCNLASITVTVARNFLQNNQITEAALYLGMVGCGVNGGNSTHVQLTVAWDECNTVLMHNDSYYTAFVTLFNSVNTVQVSNKVRLQIPVICSYMKSILITSDFSSMGYDIIKNIIEGSGMFQVSVQLMNGTVPLPYNYSLSPSEAVVLVVSLNTSVEKIKVVINRCWATATQSLTPISNVFMENRCSMNPYTTVITNGNSSTSSLSVQIFSFVDLSMIYLHCQVEICVEMTLGSCIPDCLQRTFRSGSANTVETAVSSYGPLLRLNDDSFEEGYDQISIIGLSCLGVALAIFFIIGFVCLFYYQRNRIGHYNFNNKPKEENFTYLTFSA</sequence>
<dbReference type="SUPFAM" id="SSF57196">
    <property type="entry name" value="EGF/Laminin"/>
    <property type="match status" value="2"/>
</dbReference>
<evidence type="ECO:0000256" key="2">
    <source>
        <dbReference type="ARBA" id="ARBA00022729"/>
    </source>
</evidence>
<dbReference type="InterPro" id="IPR011489">
    <property type="entry name" value="EMI_domain"/>
</dbReference>
<evidence type="ECO:0000256" key="4">
    <source>
        <dbReference type="ARBA" id="ARBA00023157"/>
    </source>
</evidence>
<keyword evidence="2 8" id="KW-0732">Signal</keyword>
<dbReference type="InterPro" id="IPR042235">
    <property type="entry name" value="ZP-C_dom"/>
</dbReference>
<evidence type="ECO:0000256" key="5">
    <source>
        <dbReference type="PROSITE-ProRule" id="PRU00076"/>
    </source>
</evidence>
<comment type="caution">
    <text evidence="5">Lacks conserved residue(s) required for the propagation of feature annotation.</text>
</comment>
<evidence type="ECO:0000256" key="7">
    <source>
        <dbReference type="SAM" id="Phobius"/>
    </source>
</evidence>
<dbReference type="InterPro" id="IPR001507">
    <property type="entry name" value="ZP_dom"/>
</dbReference>
<gene>
    <name evidence="12" type="ORF">WMY93_007726</name>
</gene>
<dbReference type="SMART" id="SM00181">
    <property type="entry name" value="EGF"/>
    <property type="match status" value="2"/>
</dbReference>
<dbReference type="FunFam" id="2.10.25.10:FF:000038">
    <property type="entry name" value="Fibrillin 2"/>
    <property type="match status" value="2"/>
</dbReference>
<evidence type="ECO:0000259" key="9">
    <source>
        <dbReference type="PROSITE" id="PS50026"/>
    </source>
</evidence>
<evidence type="ECO:0000256" key="1">
    <source>
        <dbReference type="ARBA" id="ARBA00022536"/>
    </source>
</evidence>
<dbReference type="PROSITE" id="PS50026">
    <property type="entry name" value="EGF_3"/>
    <property type="match status" value="2"/>
</dbReference>
<keyword evidence="13" id="KW-1185">Reference proteome</keyword>
<dbReference type="Gene3D" id="2.60.40.3210">
    <property type="entry name" value="Zona pellucida, ZP-N domain"/>
    <property type="match status" value="1"/>
</dbReference>
<dbReference type="Gene3D" id="2.60.40.4100">
    <property type="entry name" value="Zona pellucida, ZP-C domain"/>
    <property type="match status" value="1"/>
</dbReference>
<dbReference type="Proteomes" id="UP001460270">
    <property type="component" value="Unassembled WGS sequence"/>
</dbReference>
<evidence type="ECO:0000259" key="10">
    <source>
        <dbReference type="PROSITE" id="PS51034"/>
    </source>
</evidence>
<evidence type="ECO:0000256" key="6">
    <source>
        <dbReference type="SAM" id="MobiDB-lite"/>
    </source>
</evidence>
<feature type="domain" description="EGF-like" evidence="9">
    <location>
        <begin position="521"/>
        <end position="559"/>
    </location>
</feature>
<dbReference type="PROSITE" id="PS00010">
    <property type="entry name" value="ASX_HYDROXYL"/>
    <property type="match status" value="2"/>
</dbReference>
<feature type="compositionally biased region" description="Low complexity" evidence="6">
    <location>
        <begin position="813"/>
        <end position="926"/>
    </location>
</feature>
<dbReference type="PANTHER" id="PTHR24050:SF28">
    <property type="entry name" value="UROMODULIN-LIKE"/>
    <property type="match status" value="1"/>
</dbReference>
<dbReference type="InterPro" id="IPR024731">
    <property type="entry name" value="NELL2-like_EGF"/>
</dbReference>
<dbReference type="InterPro" id="IPR052235">
    <property type="entry name" value="Nephronectin_domain"/>
</dbReference>
<dbReference type="InterPro" id="IPR049883">
    <property type="entry name" value="NOTCH1_EGF-like"/>
</dbReference>
<feature type="domain" description="EMI" evidence="11">
    <location>
        <begin position="33"/>
        <end position="106"/>
    </location>
</feature>
<dbReference type="Pfam" id="PF12947">
    <property type="entry name" value="EGF_3"/>
    <property type="match status" value="1"/>
</dbReference>
<feature type="region of interest" description="Disordered" evidence="6">
    <location>
        <begin position="777"/>
        <end position="798"/>
    </location>
</feature>
<evidence type="ECO:0000313" key="13">
    <source>
        <dbReference type="Proteomes" id="UP001460270"/>
    </source>
</evidence>
<dbReference type="InterPro" id="IPR001881">
    <property type="entry name" value="EGF-like_Ca-bd_dom"/>
</dbReference>
<dbReference type="Pfam" id="PF07645">
    <property type="entry name" value="EGF_CA"/>
    <property type="match status" value="1"/>
</dbReference>
<dbReference type="GO" id="GO:0005509">
    <property type="term" value="F:calcium ion binding"/>
    <property type="evidence" value="ECO:0007669"/>
    <property type="project" value="InterPro"/>
</dbReference>
<accession>A0AAW0PF53</accession>
<comment type="caution">
    <text evidence="12">The sequence shown here is derived from an EMBL/GenBank/DDBJ whole genome shotgun (WGS) entry which is preliminary data.</text>
</comment>
<dbReference type="PROSITE" id="PS51034">
    <property type="entry name" value="ZP_2"/>
    <property type="match status" value="1"/>
</dbReference>
<feature type="region of interest" description="Disordered" evidence="6">
    <location>
        <begin position="813"/>
        <end position="930"/>
    </location>
</feature>
<dbReference type="InterPro" id="IPR000742">
    <property type="entry name" value="EGF"/>
</dbReference>
<dbReference type="PROSITE" id="PS51041">
    <property type="entry name" value="EMI"/>
    <property type="match status" value="1"/>
</dbReference>
<name>A0AAW0PF53_9GOBI</name>
<feature type="signal peptide" evidence="8">
    <location>
        <begin position="1"/>
        <end position="19"/>
    </location>
</feature>
<keyword evidence="3" id="KW-0677">Repeat</keyword>
<dbReference type="InterPro" id="IPR036116">
    <property type="entry name" value="FN3_sf"/>
</dbReference>
<dbReference type="PROSITE" id="PS01187">
    <property type="entry name" value="EGF_CA"/>
    <property type="match status" value="2"/>
</dbReference>
<keyword evidence="7" id="KW-0812">Transmembrane</keyword>
<dbReference type="EMBL" id="JBBPFD010000005">
    <property type="protein sequence ID" value="KAK7925416.1"/>
    <property type="molecule type" value="Genomic_DNA"/>
</dbReference>
<dbReference type="SMART" id="SM00241">
    <property type="entry name" value="ZP"/>
    <property type="match status" value="1"/>
</dbReference>
<keyword evidence="1 5" id="KW-0245">EGF-like domain</keyword>
<dbReference type="Pfam" id="PF00100">
    <property type="entry name" value="Zona_pellucida"/>
    <property type="match status" value="1"/>
</dbReference>
<evidence type="ECO:0000259" key="11">
    <source>
        <dbReference type="PROSITE" id="PS51041"/>
    </source>
</evidence>
<evidence type="ECO:0000256" key="8">
    <source>
        <dbReference type="SAM" id="SignalP"/>
    </source>
</evidence>
<dbReference type="GO" id="GO:0030855">
    <property type="term" value="P:epithelial cell differentiation"/>
    <property type="evidence" value="ECO:0007669"/>
    <property type="project" value="UniProtKB-ARBA"/>
</dbReference>
<feature type="chain" id="PRO_5043799543" description="Uromodulin-like 1" evidence="8">
    <location>
        <begin position="20"/>
        <end position="1278"/>
    </location>
</feature>
<keyword evidence="4" id="KW-1015">Disulfide bond</keyword>
<dbReference type="PANTHER" id="PTHR24050">
    <property type="entry name" value="PA14 DOMAIN-CONTAINING PROTEIN"/>
    <property type="match status" value="1"/>
</dbReference>
<dbReference type="CDD" id="cd00054">
    <property type="entry name" value="EGF_CA"/>
    <property type="match status" value="2"/>
</dbReference>
<dbReference type="InterPro" id="IPR000152">
    <property type="entry name" value="EGF-type_Asp/Asn_hydroxyl_site"/>
</dbReference>
<evidence type="ECO:0000256" key="3">
    <source>
        <dbReference type="ARBA" id="ARBA00022737"/>
    </source>
</evidence>